<evidence type="ECO:0000256" key="6">
    <source>
        <dbReference type="ARBA" id="ARBA00022989"/>
    </source>
</evidence>
<comment type="subcellular location">
    <subcellularLocation>
        <location evidence="1">Cell membrane</location>
        <topology evidence="1">Multi-pass membrane protein</topology>
    </subcellularLocation>
</comment>
<evidence type="ECO:0000256" key="5">
    <source>
        <dbReference type="ARBA" id="ARBA00022692"/>
    </source>
</evidence>
<dbReference type="SUPFAM" id="SSF103481">
    <property type="entry name" value="Multidrug resistance efflux transporter EmrE"/>
    <property type="match status" value="2"/>
</dbReference>
<evidence type="ECO:0000256" key="2">
    <source>
        <dbReference type="ARBA" id="ARBA00007362"/>
    </source>
</evidence>
<keyword evidence="6 8" id="KW-1133">Transmembrane helix</keyword>
<feature type="transmembrane region" description="Helical" evidence="8">
    <location>
        <begin position="149"/>
        <end position="166"/>
    </location>
</feature>
<feature type="transmembrane region" description="Helical" evidence="8">
    <location>
        <begin position="178"/>
        <end position="197"/>
    </location>
</feature>
<keyword evidence="4" id="KW-1003">Cell membrane</keyword>
<feature type="transmembrane region" description="Helical" evidence="8">
    <location>
        <begin position="237"/>
        <end position="261"/>
    </location>
</feature>
<protein>
    <submittedName>
        <fullName evidence="10">EamA family transporter RarD</fullName>
    </submittedName>
</protein>
<dbReference type="InterPro" id="IPR000620">
    <property type="entry name" value="EamA_dom"/>
</dbReference>
<proteinExistence type="inferred from homology"/>
<feature type="transmembrane region" description="Helical" evidence="8">
    <location>
        <begin position="71"/>
        <end position="90"/>
    </location>
</feature>
<comment type="caution">
    <text evidence="10">The sequence shown here is derived from an EMBL/GenBank/DDBJ whole genome shotgun (WGS) entry which is preliminary data.</text>
</comment>
<dbReference type="RefSeq" id="WP_125226923.1">
    <property type="nucleotide sequence ID" value="NZ_RQYT01000003.1"/>
</dbReference>
<dbReference type="GO" id="GO:0005886">
    <property type="term" value="C:plasma membrane"/>
    <property type="evidence" value="ECO:0007669"/>
    <property type="project" value="UniProtKB-SubCell"/>
</dbReference>
<evidence type="ECO:0000313" key="10">
    <source>
        <dbReference type="EMBL" id="RRD50975.1"/>
    </source>
</evidence>
<keyword evidence="3" id="KW-0813">Transport</keyword>
<organism evidence="10 11">
    <name type="scientific">Arachnia propionica</name>
    <dbReference type="NCBI Taxonomy" id="1750"/>
    <lineage>
        <taxon>Bacteria</taxon>
        <taxon>Bacillati</taxon>
        <taxon>Actinomycetota</taxon>
        <taxon>Actinomycetes</taxon>
        <taxon>Propionibacteriales</taxon>
        <taxon>Propionibacteriaceae</taxon>
        <taxon>Arachnia</taxon>
    </lineage>
</organism>
<feature type="transmembrane region" description="Helical" evidence="8">
    <location>
        <begin position="127"/>
        <end position="143"/>
    </location>
</feature>
<accession>A0A3P1WXS2</accession>
<dbReference type="EMBL" id="RQYT01000003">
    <property type="protein sequence ID" value="RRD50975.1"/>
    <property type="molecule type" value="Genomic_DNA"/>
</dbReference>
<feature type="transmembrane region" description="Helical" evidence="8">
    <location>
        <begin position="42"/>
        <end position="59"/>
    </location>
</feature>
<dbReference type="AlphaFoldDB" id="A0A3P1WXS2"/>
<keyword evidence="7 8" id="KW-0472">Membrane</keyword>
<feature type="transmembrane region" description="Helical" evidence="8">
    <location>
        <begin position="102"/>
        <end position="120"/>
    </location>
</feature>
<dbReference type="OrthoDB" id="369870at2"/>
<evidence type="ECO:0000256" key="7">
    <source>
        <dbReference type="ARBA" id="ARBA00023136"/>
    </source>
</evidence>
<comment type="similarity">
    <text evidence="2">Belongs to the EamA transporter family.</text>
</comment>
<feature type="domain" description="EamA" evidence="9">
    <location>
        <begin position="152"/>
        <end position="283"/>
    </location>
</feature>
<evidence type="ECO:0000259" key="9">
    <source>
        <dbReference type="Pfam" id="PF00892"/>
    </source>
</evidence>
<dbReference type="PANTHER" id="PTHR22911:SF137">
    <property type="entry name" value="SOLUTE CARRIER FAMILY 35 MEMBER G2-RELATED"/>
    <property type="match status" value="1"/>
</dbReference>
<evidence type="ECO:0000256" key="8">
    <source>
        <dbReference type="SAM" id="Phobius"/>
    </source>
</evidence>
<evidence type="ECO:0000256" key="3">
    <source>
        <dbReference type="ARBA" id="ARBA00022448"/>
    </source>
</evidence>
<reference evidence="10 11" key="1">
    <citation type="submission" date="2018-11" db="EMBL/GenBank/DDBJ databases">
        <title>Genomes From Bacteria Associated with the Canine Oral Cavity: a Test Case for Automated Genome-Based Taxonomic Assignment.</title>
        <authorList>
            <person name="Coil D.A."/>
            <person name="Jospin G."/>
            <person name="Darling A.E."/>
            <person name="Wallis C."/>
            <person name="Davis I.J."/>
            <person name="Harris S."/>
            <person name="Eisen J.A."/>
            <person name="Holcombe L.J."/>
            <person name="O'Flynn C."/>
        </authorList>
    </citation>
    <scope>NUCLEOTIDE SEQUENCE [LARGE SCALE GENOMIC DNA]</scope>
    <source>
        <strain evidence="10 11">OH2822_COT-296</strain>
    </source>
</reference>
<name>A0A3P1WXS2_9ACTN</name>
<dbReference type="InterPro" id="IPR037185">
    <property type="entry name" value="EmrE-like"/>
</dbReference>
<dbReference type="NCBIfam" id="TIGR00688">
    <property type="entry name" value="rarD"/>
    <property type="match status" value="1"/>
</dbReference>
<keyword evidence="5 8" id="KW-0812">Transmembrane</keyword>
<feature type="domain" description="EamA" evidence="9">
    <location>
        <begin position="8"/>
        <end position="143"/>
    </location>
</feature>
<feature type="transmembrane region" description="Helical" evidence="8">
    <location>
        <begin position="267"/>
        <end position="288"/>
    </location>
</feature>
<dbReference type="Proteomes" id="UP000280935">
    <property type="component" value="Unassembled WGS sequence"/>
</dbReference>
<evidence type="ECO:0000256" key="4">
    <source>
        <dbReference type="ARBA" id="ARBA00022475"/>
    </source>
</evidence>
<dbReference type="InterPro" id="IPR004626">
    <property type="entry name" value="RarD"/>
</dbReference>
<sequence>MQAEERAGYLHGVAAYALWGLFPLYFALFARSSALEVVSHRIVWSLVLCLILLVATRRVDELRAALADRRSALLIATAGLLVGVNWTLYVHGVNTGHTLDAAIGYFVNPLVTTALGVVVLGERLRAVQWLAVGLGCVAMLVLVVGHGQVPWIALGVAVTFGLYGLLKKQSGARVRPLPGLAIETAALSLLALPHLLLLGLGGGASAPVMSWYTLLLATTGVVTAVPLLLFASATRRIPLVAVGMIQYLAPVLQFLLGWLVLGEPMPPARWVGFVFVWLAVLVFAWDAVTHAARTLRAVRGGEG</sequence>
<dbReference type="Pfam" id="PF00892">
    <property type="entry name" value="EamA"/>
    <property type="match status" value="2"/>
</dbReference>
<dbReference type="PANTHER" id="PTHR22911">
    <property type="entry name" value="ACYL-MALONYL CONDENSING ENZYME-RELATED"/>
    <property type="match status" value="1"/>
</dbReference>
<evidence type="ECO:0000256" key="1">
    <source>
        <dbReference type="ARBA" id="ARBA00004651"/>
    </source>
</evidence>
<evidence type="ECO:0000313" key="11">
    <source>
        <dbReference type="Proteomes" id="UP000280935"/>
    </source>
</evidence>
<gene>
    <name evidence="10" type="primary">rarD</name>
    <name evidence="10" type="ORF">EII35_02700</name>
</gene>
<feature type="transmembrane region" description="Helical" evidence="8">
    <location>
        <begin position="209"/>
        <end position="230"/>
    </location>
</feature>
<feature type="transmembrane region" description="Helical" evidence="8">
    <location>
        <begin position="7"/>
        <end position="30"/>
    </location>
</feature>